<dbReference type="CDD" id="cd18795">
    <property type="entry name" value="SF2_C_Ski2"/>
    <property type="match status" value="1"/>
</dbReference>
<evidence type="ECO:0008006" key="10">
    <source>
        <dbReference type="Google" id="ProtNLM"/>
    </source>
</evidence>
<feature type="compositionally biased region" description="Low complexity" evidence="5">
    <location>
        <begin position="65"/>
        <end position="85"/>
    </location>
</feature>
<dbReference type="SUPFAM" id="SSF52540">
    <property type="entry name" value="P-loop containing nucleoside triphosphate hydrolases"/>
    <property type="match status" value="4"/>
</dbReference>
<dbReference type="Pfam" id="PF02889">
    <property type="entry name" value="Sec63"/>
    <property type="match status" value="1"/>
</dbReference>
<keyword evidence="4" id="KW-0067">ATP-binding</keyword>
<organism evidence="8 9">
    <name type="scientific">Tulasnella calospora MUT 4182</name>
    <dbReference type="NCBI Taxonomy" id="1051891"/>
    <lineage>
        <taxon>Eukaryota</taxon>
        <taxon>Fungi</taxon>
        <taxon>Dikarya</taxon>
        <taxon>Basidiomycota</taxon>
        <taxon>Agaricomycotina</taxon>
        <taxon>Agaricomycetes</taxon>
        <taxon>Cantharellales</taxon>
        <taxon>Tulasnellaceae</taxon>
        <taxon>Tulasnella</taxon>
    </lineage>
</organism>
<dbReference type="InterPro" id="IPR027417">
    <property type="entry name" value="P-loop_NTPase"/>
</dbReference>
<evidence type="ECO:0000256" key="3">
    <source>
        <dbReference type="ARBA" id="ARBA00022806"/>
    </source>
</evidence>
<dbReference type="Gene3D" id="1.10.10.10">
    <property type="entry name" value="Winged helix-like DNA-binding domain superfamily/Winged helix DNA-binding domain"/>
    <property type="match status" value="2"/>
</dbReference>
<dbReference type="InterPro" id="IPR036388">
    <property type="entry name" value="WH-like_DNA-bd_sf"/>
</dbReference>
<dbReference type="InterPro" id="IPR001650">
    <property type="entry name" value="Helicase_C-like"/>
</dbReference>
<gene>
    <name evidence="8" type="ORF">M407DRAFT_31089</name>
</gene>
<keyword evidence="3" id="KW-0347">Helicase</keyword>
<dbReference type="InterPro" id="IPR036390">
    <property type="entry name" value="WH_DNA-bd_sf"/>
</dbReference>
<evidence type="ECO:0000259" key="6">
    <source>
        <dbReference type="PROSITE" id="PS51192"/>
    </source>
</evidence>
<dbReference type="Gene3D" id="2.60.40.150">
    <property type="entry name" value="C2 domain"/>
    <property type="match status" value="1"/>
</dbReference>
<proteinExistence type="predicted"/>
<dbReference type="InterPro" id="IPR014756">
    <property type="entry name" value="Ig_E-set"/>
</dbReference>
<dbReference type="SMART" id="SM00382">
    <property type="entry name" value="AAA"/>
    <property type="match status" value="1"/>
</dbReference>
<dbReference type="CDD" id="cd18020">
    <property type="entry name" value="DEXHc_ASCC3_1"/>
    <property type="match status" value="1"/>
</dbReference>
<accession>A0A0C3Q678</accession>
<evidence type="ECO:0000256" key="4">
    <source>
        <dbReference type="ARBA" id="ARBA00022840"/>
    </source>
</evidence>
<dbReference type="GO" id="GO:0003676">
    <property type="term" value="F:nucleic acid binding"/>
    <property type="evidence" value="ECO:0007669"/>
    <property type="project" value="InterPro"/>
</dbReference>
<sequence>MDFASQFNQLLGIEPVQHTSAEDLLKEIDAWEWERQDFRDNLKALDAYTPIEIVDESPTLNAFRSSGTAAAGPSSSTGPASQTTQKLRAKQNLQPLLSTLAEILLSNKSDDAISEEILELLGFEEMELLSDVIRDRKALSGTGAAPKPDTLSQDADALLERGFGKRGKKGKHRHANHDDGKIPLSAADAKQRLHDQLAANAAKPLFSGTAGPEAEVYPHVYTSSANQSVTSIYGTKFILPLGTTRHTDELCEEVIIPPSRPIPPKIDERLVPIAELDPLPRGSFPGYSTLNRMQSIIYPTVYTTNENLLICAPTGAGKTDIAMLSILRVLDQHRTHPEGNVTNLGSTINRDEFKIIYVAPMKALASEIVRKLGRRLAWLSIQVRELTGDMQMTRAEIAETQIIVTTPEKWDVVTRKPTGEGELASKVKLLIIDEVHLLNEERGAVIETIVARTLRQVESSQSVIRIVGLSATLPNYIDVADFLRVNRFKGLFYFDQSFRPVPLEQHFIGVRGKTNSPQQKKNLDRIVYEKVLELVREGHQVMVFVHARKETVKSAMALSETILLEGVADDFDPTEHPQWQTFRRDIAGSRNKEMKELFDQGFGIHHAGMLRADRNMMERMFEARAIKVLFCTATLAWGVNLPAHAVLIKGTDIYDSGRGQFVDLSVLDVLQIFGRAGRPGMESSGVGYICTPDEKLDHYLNSVTSQHPIESKFVQGMTDSLNAEISLGTVSTVGEAVAWLGYTYLFVRMRKNPLVYGIPRNELLDDPQLGNRRQKEITREAKRLAAVGMIRFDQSSDQLFANELGNIAAKYYIRHASVEIFNKTFRPNMVEADVLVLLSNSTEFNQIQVRENEIDELKRLEEIAVCQVRDTNDAGIKVKTSGPPGDDDEPGKKTLMYSSQNKVNLLLQAYISRAFVEDFALVSDSAYVAQNAGRIIRALLEIALSHKWAKTTAVLMAMSKAIEKRMWPYEHPLTQSGLSRDMLYNLQQWADELSVHDLAAQSAAELGKLVHLNEKHGQALLRAAREFPTATISCNLRPETPDLLKMSITIKPAFKWSEKVHGSFERVWIWVEDAEGVYILQWAQLAFRQTTKVIKTEFVVPIRASSLPSHFTIRFISDRWIGAEEDISVPLTSVKMPKPFSNHSPLLNIPLLGAQVFQKPTLIQAYVRRVSRLNTLQSQCFFTLYNTAQNALIAAPSASGKSLLGQLAVWKATASGSGRLALVVTSRKSSMQDLSVTLRALRVNEANIETCTTVDDLKKPVRASSIRITTAPCVLALVAESIPTSFLSKLSLVLCEDLAEMGDEYELAISLLRCFGQNYPIRFIGLSSSLDNPLDLGDWLGVPEPALFSFQPSDREEIITTTTHTSSIPHSAAFFRTNARTVYSAIRATPNDQAIVFVPSRSICIPLASDITTHCAIDFATRGLLKADVDQETVEYALQQLGDRSLVEPIRHGIGIYHRGIPQGDQRVILELFSEGVLRAIIMPHEQCWTTPLRAGLVVTLGTQYLHFEPDGDRQFLNYSVNEVLRMQSLALRHLFVGRYLLICHPEEKDTFRRFLDQGLPLESRLMESDVLKRWVEEGVQKGKIKSRQDIIDVLSFTFLARRVKSNPTYYDAESEQVDEVLSRFVDRLWPAPVEAVESAPTEGEDRAAVSLQS</sequence>
<dbReference type="InterPro" id="IPR004179">
    <property type="entry name" value="Sec63-dom"/>
</dbReference>
<evidence type="ECO:0000256" key="5">
    <source>
        <dbReference type="SAM" id="MobiDB-lite"/>
    </source>
</evidence>
<evidence type="ECO:0000313" key="8">
    <source>
        <dbReference type="EMBL" id="KIO19271.1"/>
    </source>
</evidence>
<dbReference type="GO" id="GO:0004386">
    <property type="term" value="F:helicase activity"/>
    <property type="evidence" value="ECO:0007669"/>
    <property type="project" value="UniProtKB-KW"/>
</dbReference>
<feature type="domain" description="Helicase ATP-binding" evidence="6">
    <location>
        <begin position="1182"/>
        <end position="1348"/>
    </location>
</feature>
<dbReference type="PROSITE" id="PS51192">
    <property type="entry name" value="HELICASE_ATP_BIND_1"/>
    <property type="match status" value="2"/>
</dbReference>
<dbReference type="InterPro" id="IPR035892">
    <property type="entry name" value="C2_domain_sf"/>
</dbReference>
<evidence type="ECO:0000259" key="7">
    <source>
        <dbReference type="PROSITE" id="PS51194"/>
    </source>
</evidence>
<dbReference type="InterPro" id="IPR057842">
    <property type="entry name" value="WH_MER3"/>
</dbReference>
<evidence type="ECO:0000256" key="1">
    <source>
        <dbReference type="ARBA" id="ARBA00022741"/>
    </source>
</evidence>
<dbReference type="InterPro" id="IPR003593">
    <property type="entry name" value="AAA+_ATPase"/>
</dbReference>
<dbReference type="STRING" id="1051891.A0A0C3Q678"/>
<dbReference type="SUPFAM" id="SSF158702">
    <property type="entry name" value="Sec63 N-terminal domain-like"/>
    <property type="match status" value="1"/>
</dbReference>
<dbReference type="SMART" id="SM00490">
    <property type="entry name" value="HELICc"/>
    <property type="match status" value="1"/>
</dbReference>
<dbReference type="Proteomes" id="UP000054248">
    <property type="component" value="Unassembled WGS sequence"/>
</dbReference>
<dbReference type="GO" id="GO:0016787">
    <property type="term" value="F:hydrolase activity"/>
    <property type="evidence" value="ECO:0007669"/>
    <property type="project" value="UniProtKB-KW"/>
</dbReference>
<feature type="domain" description="Helicase C-terminal" evidence="7">
    <location>
        <begin position="527"/>
        <end position="725"/>
    </location>
</feature>
<dbReference type="SUPFAM" id="SSF81296">
    <property type="entry name" value="E set domains"/>
    <property type="match status" value="1"/>
</dbReference>
<reference evidence="8 9" key="1">
    <citation type="submission" date="2014-04" db="EMBL/GenBank/DDBJ databases">
        <authorList>
            <consortium name="DOE Joint Genome Institute"/>
            <person name="Kuo A."/>
            <person name="Girlanda M."/>
            <person name="Perotto S."/>
            <person name="Kohler A."/>
            <person name="Nagy L.G."/>
            <person name="Floudas D."/>
            <person name="Copeland A."/>
            <person name="Barry K.W."/>
            <person name="Cichocki N."/>
            <person name="Veneault-Fourrey C."/>
            <person name="LaButti K."/>
            <person name="Lindquist E.A."/>
            <person name="Lipzen A."/>
            <person name="Lundell T."/>
            <person name="Morin E."/>
            <person name="Murat C."/>
            <person name="Sun H."/>
            <person name="Tunlid A."/>
            <person name="Henrissat B."/>
            <person name="Grigoriev I.V."/>
            <person name="Hibbett D.S."/>
            <person name="Martin F."/>
            <person name="Nordberg H.P."/>
            <person name="Cantor M.N."/>
            <person name="Hua S.X."/>
        </authorList>
    </citation>
    <scope>NUCLEOTIDE SEQUENCE [LARGE SCALE GENOMIC DNA]</scope>
    <source>
        <strain evidence="8 9">MUT 4182</strain>
    </source>
</reference>
<dbReference type="InterPro" id="IPR050474">
    <property type="entry name" value="Hel308_SKI2-like"/>
</dbReference>
<feature type="region of interest" description="Disordered" evidence="5">
    <location>
        <begin position="64"/>
        <end position="87"/>
    </location>
</feature>
<keyword evidence="2" id="KW-0378">Hydrolase</keyword>
<dbReference type="Gene3D" id="1.10.3380.10">
    <property type="entry name" value="Sec63 N-terminal domain-like domain"/>
    <property type="match status" value="1"/>
</dbReference>
<keyword evidence="9" id="KW-1185">Reference proteome</keyword>
<dbReference type="PANTHER" id="PTHR47961">
    <property type="entry name" value="DNA POLYMERASE THETA, PUTATIVE (AFU_ORTHOLOGUE AFUA_1G05260)-RELATED"/>
    <property type="match status" value="1"/>
</dbReference>
<dbReference type="GO" id="GO:0005524">
    <property type="term" value="F:ATP binding"/>
    <property type="evidence" value="ECO:0007669"/>
    <property type="project" value="UniProtKB-KW"/>
</dbReference>
<reference evidence="9" key="2">
    <citation type="submission" date="2015-01" db="EMBL/GenBank/DDBJ databases">
        <title>Evolutionary Origins and Diversification of the Mycorrhizal Mutualists.</title>
        <authorList>
            <consortium name="DOE Joint Genome Institute"/>
            <consortium name="Mycorrhizal Genomics Consortium"/>
            <person name="Kohler A."/>
            <person name="Kuo A."/>
            <person name="Nagy L.G."/>
            <person name="Floudas D."/>
            <person name="Copeland A."/>
            <person name="Barry K.W."/>
            <person name="Cichocki N."/>
            <person name="Veneault-Fourrey C."/>
            <person name="LaButti K."/>
            <person name="Lindquist E.A."/>
            <person name="Lipzen A."/>
            <person name="Lundell T."/>
            <person name="Morin E."/>
            <person name="Murat C."/>
            <person name="Riley R."/>
            <person name="Ohm R."/>
            <person name="Sun H."/>
            <person name="Tunlid A."/>
            <person name="Henrissat B."/>
            <person name="Grigoriev I.V."/>
            <person name="Hibbett D.S."/>
            <person name="Martin F."/>
        </authorList>
    </citation>
    <scope>NUCLEOTIDE SEQUENCE [LARGE SCALE GENOMIC DNA]</scope>
    <source>
        <strain evidence="9">MUT 4182</strain>
    </source>
</reference>
<keyword evidence="1" id="KW-0547">Nucleotide-binding</keyword>
<dbReference type="PANTHER" id="PTHR47961:SF13">
    <property type="entry name" value="ACTIVATING SIGNAL COINTEGRATOR 1 COMPLEX SUBUNIT 3"/>
    <property type="match status" value="1"/>
</dbReference>
<protein>
    <recommendedName>
        <fullName evidence="10">Sec63-domain-containing protein</fullName>
    </recommendedName>
</protein>
<dbReference type="FunFam" id="1.10.10.10:FF:000024">
    <property type="entry name" value="U5 small nuclear ribonucleoprotein helicase"/>
    <property type="match status" value="1"/>
</dbReference>
<evidence type="ECO:0000256" key="2">
    <source>
        <dbReference type="ARBA" id="ARBA00022801"/>
    </source>
</evidence>
<dbReference type="FunFam" id="3.40.50.300:FF:000102">
    <property type="entry name" value="RNA helicase, activating signal cointegrator 1"/>
    <property type="match status" value="1"/>
</dbReference>
<dbReference type="HOGENOM" id="CLU_000335_2_2_1"/>
<dbReference type="Gene3D" id="3.40.50.300">
    <property type="entry name" value="P-loop containing nucleotide triphosphate hydrolases"/>
    <property type="match status" value="4"/>
</dbReference>
<name>A0A0C3Q678_9AGAM</name>
<dbReference type="EMBL" id="KN823231">
    <property type="protein sequence ID" value="KIO19271.1"/>
    <property type="molecule type" value="Genomic_DNA"/>
</dbReference>
<dbReference type="Pfam" id="PF23445">
    <property type="entry name" value="WHD_SNRNP200"/>
    <property type="match status" value="1"/>
</dbReference>
<dbReference type="Pfam" id="PF00271">
    <property type="entry name" value="Helicase_C"/>
    <property type="match status" value="1"/>
</dbReference>
<dbReference type="SUPFAM" id="SSF46785">
    <property type="entry name" value="Winged helix' DNA-binding domain"/>
    <property type="match status" value="1"/>
</dbReference>
<dbReference type="PROSITE" id="PS51194">
    <property type="entry name" value="HELICASE_CTER"/>
    <property type="match status" value="1"/>
</dbReference>
<dbReference type="FunFam" id="3.40.50.300:FF:000062">
    <property type="entry name" value="U5 small nuclear ribonucleoprotein helicase"/>
    <property type="match status" value="1"/>
</dbReference>
<feature type="domain" description="Helicase ATP-binding" evidence="6">
    <location>
        <begin position="299"/>
        <end position="491"/>
    </location>
</feature>
<dbReference type="InterPro" id="IPR014001">
    <property type="entry name" value="Helicase_ATP-bd"/>
</dbReference>
<dbReference type="OrthoDB" id="5575at2759"/>
<dbReference type="Pfam" id="PF00270">
    <property type="entry name" value="DEAD"/>
    <property type="match status" value="1"/>
</dbReference>
<evidence type="ECO:0000313" key="9">
    <source>
        <dbReference type="Proteomes" id="UP000054248"/>
    </source>
</evidence>
<dbReference type="InterPro" id="IPR011545">
    <property type="entry name" value="DEAD/DEAH_box_helicase_dom"/>
</dbReference>
<dbReference type="SMART" id="SM00487">
    <property type="entry name" value="DEXDc"/>
    <property type="match status" value="2"/>
</dbReference>
<dbReference type="SMART" id="SM00973">
    <property type="entry name" value="Sec63"/>
    <property type="match status" value="1"/>
</dbReference>